<evidence type="ECO:0000256" key="7">
    <source>
        <dbReference type="ARBA" id="ARBA00022777"/>
    </source>
</evidence>
<evidence type="ECO:0000259" key="12">
    <source>
        <dbReference type="PROSITE" id="PS50885"/>
    </source>
</evidence>
<evidence type="ECO:0000256" key="5">
    <source>
        <dbReference type="ARBA" id="ARBA00022679"/>
    </source>
</evidence>
<gene>
    <name evidence="13" type="ORF">GON03_07000</name>
</gene>
<evidence type="ECO:0000313" key="13">
    <source>
        <dbReference type="EMBL" id="MVQ48925.1"/>
    </source>
</evidence>
<proteinExistence type="predicted"/>
<dbReference type="InterPro" id="IPR036097">
    <property type="entry name" value="HisK_dim/P_sf"/>
</dbReference>
<evidence type="ECO:0000256" key="2">
    <source>
        <dbReference type="ARBA" id="ARBA00004236"/>
    </source>
</evidence>
<dbReference type="InterPro" id="IPR003594">
    <property type="entry name" value="HATPase_dom"/>
</dbReference>
<reference evidence="13 14" key="1">
    <citation type="submission" date="2019-12" db="EMBL/GenBank/DDBJ databases">
        <authorList>
            <person name="Huq M.A."/>
        </authorList>
    </citation>
    <scope>NUCLEOTIDE SEQUENCE [LARGE SCALE GENOMIC DNA]</scope>
    <source>
        <strain evidence="13 14">MAH-18</strain>
    </source>
</reference>
<dbReference type="AlphaFoldDB" id="A0A6L6XTE6"/>
<dbReference type="PROSITE" id="PS50885">
    <property type="entry name" value="HAMP"/>
    <property type="match status" value="1"/>
</dbReference>
<dbReference type="InterPro" id="IPR003660">
    <property type="entry name" value="HAMP_dom"/>
</dbReference>
<comment type="caution">
    <text evidence="13">The sequence shown here is derived from an EMBL/GenBank/DDBJ whole genome shotgun (WGS) entry which is preliminary data.</text>
</comment>
<evidence type="ECO:0000256" key="8">
    <source>
        <dbReference type="ARBA" id="ARBA00022989"/>
    </source>
</evidence>
<dbReference type="InterPro" id="IPR036890">
    <property type="entry name" value="HATPase_C_sf"/>
</dbReference>
<organism evidence="13 14">
    <name type="scientific">Nocardioides agri</name>
    <dbReference type="NCBI Taxonomy" id="2682843"/>
    <lineage>
        <taxon>Bacteria</taxon>
        <taxon>Bacillati</taxon>
        <taxon>Actinomycetota</taxon>
        <taxon>Actinomycetes</taxon>
        <taxon>Propionibacteriales</taxon>
        <taxon>Nocardioidaceae</taxon>
        <taxon>Nocardioides</taxon>
    </lineage>
</organism>
<dbReference type="Gene3D" id="3.30.565.10">
    <property type="entry name" value="Histidine kinase-like ATPase, C-terminal domain"/>
    <property type="match status" value="1"/>
</dbReference>
<dbReference type="SMART" id="SM00304">
    <property type="entry name" value="HAMP"/>
    <property type="match status" value="1"/>
</dbReference>
<keyword evidence="9" id="KW-0902">Two-component regulatory system</keyword>
<accession>A0A6L6XTE6</accession>
<dbReference type="PRINTS" id="PR00344">
    <property type="entry name" value="BCTRLSENSOR"/>
</dbReference>
<dbReference type="SMART" id="SM00388">
    <property type="entry name" value="HisKA"/>
    <property type="match status" value="1"/>
</dbReference>
<keyword evidence="5" id="KW-0808">Transferase</keyword>
<evidence type="ECO:0000256" key="1">
    <source>
        <dbReference type="ARBA" id="ARBA00000085"/>
    </source>
</evidence>
<evidence type="ECO:0000256" key="4">
    <source>
        <dbReference type="ARBA" id="ARBA00022553"/>
    </source>
</evidence>
<keyword evidence="8" id="KW-1133">Transmembrane helix</keyword>
<dbReference type="InterPro" id="IPR050428">
    <property type="entry name" value="TCS_sensor_his_kinase"/>
</dbReference>
<evidence type="ECO:0000256" key="6">
    <source>
        <dbReference type="ARBA" id="ARBA00022692"/>
    </source>
</evidence>
<dbReference type="Pfam" id="PF00512">
    <property type="entry name" value="HisKA"/>
    <property type="match status" value="1"/>
</dbReference>
<dbReference type="SUPFAM" id="SSF47384">
    <property type="entry name" value="Homodimeric domain of signal transducing histidine kinase"/>
    <property type="match status" value="1"/>
</dbReference>
<dbReference type="Proteomes" id="UP000473525">
    <property type="component" value="Unassembled WGS sequence"/>
</dbReference>
<keyword evidence="6" id="KW-0812">Transmembrane</keyword>
<dbReference type="CDD" id="cd00075">
    <property type="entry name" value="HATPase"/>
    <property type="match status" value="1"/>
</dbReference>
<feature type="domain" description="Histidine kinase" evidence="11">
    <location>
        <begin position="257"/>
        <end position="467"/>
    </location>
</feature>
<dbReference type="EC" id="2.7.13.3" evidence="3"/>
<dbReference type="Gene3D" id="6.10.340.10">
    <property type="match status" value="1"/>
</dbReference>
<dbReference type="PANTHER" id="PTHR45436">
    <property type="entry name" value="SENSOR HISTIDINE KINASE YKOH"/>
    <property type="match status" value="1"/>
</dbReference>
<evidence type="ECO:0000256" key="10">
    <source>
        <dbReference type="ARBA" id="ARBA00023136"/>
    </source>
</evidence>
<dbReference type="SMART" id="SM00387">
    <property type="entry name" value="HATPase_c"/>
    <property type="match status" value="1"/>
</dbReference>
<dbReference type="GO" id="GO:0005886">
    <property type="term" value="C:plasma membrane"/>
    <property type="evidence" value="ECO:0007669"/>
    <property type="project" value="UniProtKB-SubCell"/>
</dbReference>
<comment type="subcellular location">
    <subcellularLocation>
        <location evidence="2">Cell membrane</location>
    </subcellularLocation>
</comment>
<protein>
    <recommendedName>
        <fullName evidence="3">histidine kinase</fullName>
        <ecNumber evidence="3">2.7.13.3</ecNumber>
    </recommendedName>
</protein>
<keyword evidence="7" id="KW-0418">Kinase</keyword>
<feature type="domain" description="HAMP" evidence="12">
    <location>
        <begin position="188"/>
        <end position="249"/>
    </location>
</feature>
<dbReference type="CDD" id="cd00082">
    <property type="entry name" value="HisKA"/>
    <property type="match status" value="1"/>
</dbReference>
<evidence type="ECO:0000256" key="3">
    <source>
        <dbReference type="ARBA" id="ARBA00012438"/>
    </source>
</evidence>
<keyword evidence="14" id="KW-1185">Reference proteome</keyword>
<dbReference type="InterPro" id="IPR005467">
    <property type="entry name" value="His_kinase_dom"/>
</dbReference>
<comment type="catalytic activity">
    <reaction evidence="1">
        <text>ATP + protein L-histidine = ADP + protein N-phospho-L-histidine.</text>
        <dbReference type="EC" id="2.7.13.3"/>
    </reaction>
</comment>
<dbReference type="PANTHER" id="PTHR45436:SF5">
    <property type="entry name" value="SENSOR HISTIDINE KINASE TRCS"/>
    <property type="match status" value="1"/>
</dbReference>
<evidence type="ECO:0000259" key="11">
    <source>
        <dbReference type="PROSITE" id="PS50109"/>
    </source>
</evidence>
<dbReference type="EMBL" id="WSEK01000004">
    <property type="protein sequence ID" value="MVQ48925.1"/>
    <property type="molecule type" value="Genomic_DNA"/>
</dbReference>
<dbReference type="InterPro" id="IPR004358">
    <property type="entry name" value="Sig_transdc_His_kin-like_C"/>
</dbReference>
<sequence length="471" mass="50717">MTSASHRWMQRWSVRQRLSFLAAFAAVVGLATASAVAYAIVVRAIDHEVDLSFQASPAAARDGVLRLPPPEDMCANDSSDLPSLGLYSSQLIRADGTQCPSTGEPLRLPEDVLDLDTEPGRLTLRDGVFESGAPARVAIQRFPDGSVLVVGRDLSPLYDLRRTLALSLVGATLLGGLAAWLLAGRAIRAGLRPVTRFVEYAEAAAVAGTAGVTDLPDPPAIPGRRDQDELARLERAVAALLASLKQSQDRLHQLVADAGHELRTPLSSLRNNVALLRRSRRNERPLPAAHEDVLLKDLEEQSIELSDLVDDLVGLSARHQRGVDHHPVPFDETVQRAARRAARRSRHHQLEVETEPWVVEGDDLALERAVVNLLDNALKFSPQGTRVEVELRAGVLTVRDRGRGVTETEARQAFLRFWRSSTARALPGGGLGLAIVADVAESHGGDAALAPRPGGGCVATLRVPGRSPDPS</sequence>
<dbReference type="Pfam" id="PF02518">
    <property type="entry name" value="HATPase_c"/>
    <property type="match status" value="1"/>
</dbReference>
<dbReference type="GO" id="GO:0000155">
    <property type="term" value="F:phosphorelay sensor kinase activity"/>
    <property type="evidence" value="ECO:0007669"/>
    <property type="project" value="InterPro"/>
</dbReference>
<keyword evidence="4" id="KW-0597">Phosphoprotein</keyword>
<dbReference type="SUPFAM" id="SSF55874">
    <property type="entry name" value="ATPase domain of HSP90 chaperone/DNA topoisomerase II/histidine kinase"/>
    <property type="match status" value="1"/>
</dbReference>
<dbReference type="PROSITE" id="PS50109">
    <property type="entry name" value="HIS_KIN"/>
    <property type="match status" value="1"/>
</dbReference>
<evidence type="ECO:0000313" key="14">
    <source>
        <dbReference type="Proteomes" id="UP000473525"/>
    </source>
</evidence>
<dbReference type="InterPro" id="IPR003661">
    <property type="entry name" value="HisK_dim/P_dom"/>
</dbReference>
<name>A0A6L6XTE6_9ACTN</name>
<evidence type="ECO:0000256" key="9">
    <source>
        <dbReference type="ARBA" id="ARBA00023012"/>
    </source>
</evidence>
<dbReference type="Gene3D" id="1.10.287.130">
    <property type="match status" value="1"/>
</dbReference>
<keyword evidence="10" id="KW-0472">Membrane</keyword>